<organism evidence="2 3">
    <name type="scientific">Methylocaldum szegediense</name>
    <dbReference type="NCBI Taxonomy" id="73780"/>
    <lineage>
        <taxon>Bacteria</taxon>
        <taxon>Pseudomonadati</taxon>
        <taxon>Pseudomonadota</taxon>
        <taxon>Gammaproteobacteria</taxon>
        <taxon>Methylococcales</taxon>
        <taxon>Methylococcaceae</taxon>
        <taxon>Methylocaldum</taxon>
    </lineage>
</organism>
<accession>A0ABM9HWD7</accession>
<reference evidence="2 3" key="1">
    <citation type="submission" date="2023-03" db="EMBL/GenBank/DDBJ databases">
        <authorList>
            <person name="Pearce D."/>
        </authorList>
    </citation>
    <scope>NUCLEOTIDE SEQUENCE [LARGE SCALE GENOMIC DNA]</scope>
    <source>
        <strain evidence="2">Msz</strain>
    </source>
</reference>
<dbReference type="Gene3D" id="2.40.128.640">
    <property type="match status" value="1"/>
</dbReference>
<dbReference type="InterPro" id="IPR007298">
    <property type="entry name" value="Cu-R_lipoprotein_NlpE"/>
</dbReference>
<sequence length="212" mass="23647">MTLKPIRSQSSVQWRVPARLIGCPGLGLDESFVMNVSNRKAIKKALVIVFGVLLSWFSAAWAESDKEIQEKALRAREQNKHGAMDHSGHASPDATAGAFRGVFYGYLPCSEEKCAGLKMTLSLNAKNKYLLVTQPAKPQNRESFEKGKYEWDDSKGILVLTPNNDAPQRRLAIKDEATLLYLSSDGTPMPGDQDRYLLQRSDKAGNREMHIH</sequence>
<gene>
    <name evidence="2" type="ORF">MSZNOR_0277</name>
</gene>
<keyword evidence="3" id="KW-1185">Reference proteome</keyword>
<evidence type="ECO:0000256" key="1">
    <source>
        <dbReference type="SAM" id="Phobius"/>
    </source>
</evidence>
<name>A0ABM9HWD7_9GAMM</name>
<dbReference type="Pfam" id="PF04170">
    <property type="entry name" value="NlpE"/>
    <property type="match status" value="1"/>
</dbReference>
<dbReference type="EMBL" id="OX458333">
    <property type="protein sequence ID" value="CAI8730793.1"/>
    <property type="molecule type" value="Genomic_DNA"/>
</dbReference>
<keyword evidence="1" id="KW-0472">Membrane</keyword>
<proteinExistence type="predicted"/>
<feature type="transmembrane region" description="Helical" evidence="1">
    <location>
        <begin position="45"/>
        <end position="62"/>
    </location>
</feature>
<protein>
    <submittedName>
        <fullName evidence="2">Copper homeostasis protein (Lipoprotein)</fullName>
    </submittedName>
</protein>
<evidence type="ECO:0000313" key="3">
    <source>
        <dbReference type="Proteomes" id="UP001162030"/>
    </source>
</evidence>
<evidence type="ECO:0000313" key="2">
    <source>
        <dbReference type="EMBL" id="CAI8730793.1"/>
    </source>
</evidence>
<keyword evidence="1" id="KW-1133">Transmembrane helix</keyword>
<dbReference type="Proteomes" id="UP001162030">
    <property type="component" value="Chromosome"/>
</dbReference>
<keyword evidence="1" id="KW-0812">Transmembrane</keyword>